<protein>
    <recommendedName>
        <fullName evidence="4">Aromatic amino acid beta-eliminating lyase/threonine aldolase domain-containing protein</fullName>
    </recommendedName>
</protein>
<proteinExistence type="inferred from homology"/>
<evidence type="ECO:0000256" key="1">
    <source>
        <dbReference type="ARBA" id="ARBA00001933"/>
    </source>
</evidence>
<feature type="non-terminal residue" evidence="5">
    <location>
        <position position="238"/>
    </location>
</feature>
<dbReference type="EMBL" id="UINC01012542">
    <property type="protein sequence ID" value="SVA54719.1"/>
    <property type="molecule type" value="Genomic_DNA"/>
</dbReference>
<dbReference type="PANTHER" id="PTHR48097:SF9">
    <property type="entry name" value="L-THREONINE ALDOLASE"/>
    <property type="match status" value="1"/>
</dbReference>
<dbReference type="InterPro" id="IPR015424">
    <property type="entry name" value="PyrdxlP-dep_Trfase"/>
</dbReference>
<dbReference type="InterPro" id="IPR001597">
    <property type="entry name" value="ArAA_b-elim_lyase/Thr_aldolase"/>
</dbReference>
<gene>
    <name evidence="5" type="ORF">METZ01_LOCUS107573</name>
</gene>
<feature type="domain" description="Aromatic amino acid beta-eliminating lyase/threonine aldolase" evidence="4">
    <location>
        <begin position="51"/>
        <end position="237"/>
    </location>
</feature>
<evidence type="ECO:0000256" key="2">
    <source>
        <dbReference type="ARBA" id="ARBA00006966"/>
    </source>
</evidence>
<comment type="similarity">
    <text evidence="2">Belongs to the threonine aldolase family.</text>
</comment>
<dbReference type="GO" id="GO:0005829">
    <property type="term" value="C:cytosol"/>
    <property type="evidence" value="ECO:0007669"/>
    <property type="project" value="TreeGrafter"/>
</dbReference>
<dbReference type="GO" id="GO:0006567">
    <property type="term" value="P:L-threonine catabolic process"/>
    <property type="evidence" value="ECO:0007669"/>
    <property type="project" value="TreeGrafter"/>
</dbReference>
<reference evidence="5" key="1">
    <citation type="submission" date="2018-05" db="EMBL/GenBank/DDBJ databases">
        <authorList>
            <person name="Lanie J.A."/>
            <person name="Ng W.-L."/>
            <person name="Kazmierczak K.M."/>
            <person name="Andrzejewski T.M."/>
            <person name="Davidsen T.M."/>
            <person name="Wayne K.J."/>
            <person name="Tettelin H."/>
            <person name="Glass J.I."/>
            <person name="Rusch D."/>
            <person name="Podicherti R."/>
            <person name="Tsui H.-C.T."/>
            <person name="Winkler M.E."/>
        </authorList>
    </citation>
    <scope>NUCLEOTIDE SEQUENCE</scope>
</reference>
<sequence length="238" mass="26049">MNIDKTVDKEADGGIFSPTAIVLRGDGEPLDNAAYIEKLSSLARRSPIAQDNYSIGGSVAELEEYMARMLGKESAVFMPTGTLANHIAVRKLCQGYSRVIVQEQGHIYRDSGDTVQQLSGINLLPLGVGSPCFTYEEVQQAIEDSLNGRVRTQVGALVVESPVRRCHGQVMPFREMQRITQLCRENSIGTHLDGARLFMMSAASGINPEEYSSLFDTVYVSMWKYFGSPFGAILAGTN</sequence>
<dbReference type="Gene3D" id="3.40.640.10">
    <property type="entry name" value="Type I PLP-dependent aspartate aminotransferase-like (Major domain)"/>
    <property type="match status" value="1"/>
</dbReference>
<dbReference type="InterPro" id="IPR015421">
    <property type="entry name" value="PyrdxlP-dep_Trfase_major"/>
</dbReference>
<organism evidence="5">
    <name type="scientific">marine metagenome</name>
    <dbReference type="NCBI Taxonomy" id="408172"/>
    <lineage>
        <taxon>unclassified sequences</taxon>
        <taxon>metagenomes</taxon>
        <taxon>ecological metagenomes</taxon>
    </lineage>
</organism>
<evidence type="ECO:0000313" key="5">
    <source>
        <dbReference type="EMBL" id="SVA54719.1"/>
    </source>
</evidence>
<evidence type="ECO:0000256" key="3">
    <source>
        <dbReference type="ARBA" id="ARBA00022898"/>
    </source>
</evidence>
<keyword evidence="3" id="KW-0663">Pyridoxal phosphate</keyword>
<comment type="cofactor">
    <cofactor evidence="1">
        <name>pyridoxal 5'-phosphate</name>
        <dbReference type="ChEBI" id="CHEBI:597326"/>
    </cofactor>
</comment>
<dbReference type="GO" id="GO:0006545">
    <property type="term" value="P:glycine biosynthetic process"/>
    <property type="evidence" value="ECO:0007669"/>
    <property type="project" value="TreeGrafter"/>
</dbReference>
<dbReference type="GO" id="GO:0008732">
    <property type="term" value="F:L-allo-threonine aldolase activity"/>
    <property type="evidence" value="ECO:0007669"/>
    <property type="project" value="TreeGrafter"/>
</dbReference>
<name>A0A381WQC6_9ZZZZ</name>
<accession>A0A381WQC6</accession>
<dbReference type="PANTHER" id="PTHR48097">
    <property type="entry name" value="L-THREONINE ALDOLASE-RELATED"/>
    <property type="match status" value="1"/>
</dbReference>
<dbReference type="SUPFAM" id="SSF53383">
    <property type="entry name" value="PLP-dependent transferases"/>
    <property type="match status" value="1"/>
</dbReference>
<evidence type="ECO:0000259" key="4">
    <source>
        <dbReference type="Pfam" id="PF01212"/>
    </source>
</evidence>
<dbReference type="Pfam" id="PF01212">
    <property type="entry name" value="Beta_elim_lyase"/>
    <property type="match status" value="1"/>
</dbReference>
<dbReference type="AlphaFoldDB" id="A0A381WQC6"/>